<reference evidence="5" key="1">
    <citation type="submission" date="2023-07" db="EMBL/GenBank/DDBJ databases">
        <title>Description of three actinobacteria isolated from air of manufacturing shop in a pharmaceutical factory.</title>
        <authorList>
            <person name="Zhang D.-F."/>
        </authorList>
    </citation>
    <scope>NUCLEOTIDE SEQUENCE [LARGE SCALE GENOMIC DNA]</scope>
    <source>
        <strain evidence="5">CCTCC AB 207010</strain>
    </source>
</reference>
<gene>
    <name evidence="4" type="ORF">RH857_01035</name>
</gene>
<dbReference type="InterPro" id="IPR036465">
    <property type="entry name" value="vWFA_dom_sf"/>
</dbReference>
<feature type="domain" description="VWFA" evidence="3">
    <location>
        <begin position="100"/>
        <end position="291"/>
    </location>
</feature>
<dbReference type="RefSeq" id="WP_310536119.1">
    <property type="nucleotide sequence ID" value="NZ_BAAAOC010000015.1"/>
</dbReference>
<feature type="chain" id="PRO_5045291327" evidence="2">
    <location>
        <begin position="51"/>
        <end position="689"/>
    </location>
</feature>
<feature type="signal peptide" evidence="2">
    <location>
        <begin position="1"/>
        <end position="50"/>
    </location>
</feature>
<keyword evidence="5" id="KW-1185">Reference proteome</keyword>
<comment type="caution">
    <text evidence="4">The sequence shown here is derived from an EMBL/GenBank/DDBJ whole genome shotgun (WGS) entry which is preliminary data.</text>
</comment>
<protein>
    <submittedName>
        <fullName evidence="4">VWA domain-containing protein</fullName>
    </submittedName>
</protein>
<dbReference type="EMBL" id="JAVKGT010000002">
    <property type="protein sequence ID" value="MDR5710728.1"/>
    <property type="molecule type" value="Genomic_DNA"/>
</dbReference>
<dbReference type="SMART" id="SM00327">
    <property type="entry name" value="VWA"/>
    <property type="match status" value="1"/>
</dbReference>
<feature type="compositionally biased region" description="Acidic residues" evidence="1">
    <location>
        <begin position="644"/>
        <end position="689"/>
    </location>
</feature>
<dbReference type="InterPro" id="IPR002035">
    <property type="entry name" value="VWF_A"/>
</dbReference>
<feature type="compositionally biased region" description="Acidic residues" evidence="1">
    <location>
        <begin position="77"/>
        <end position="86"/>
    </location>
</feature>
<name>A0ABU1FPZ8_9MICC</name>
<sequence length="689" mass="75057">MTPLENTPHIPTESDTPTPRCTRTMPVGRTLTAMGIAVALAAFSAPGAGAATSPASGADSDSADSDSAGGDSRDADDRDSEDEPEGEAPGADLYLDEDSELLLVMDASRSMLSDDAGGQTRIDAARDALHSVVDTLEEQDGDHHVGLRVFASEVEDYTDAAACSDSELAVPIDTDNIDDLREAIDSYKAVGGATPLAYALEQAAEDLSDEGNRTIVLVSDGAENCVPDPCEAAEAIAEQGIDLQIHTVGFQIDEDEAEEAREQLRCIAEAGGGQYFDAEDAETLTHTLERVSQRAYQPFSLQGERVEGGANWGDAPELSPNAQYIDELSEEKLHYRIPRELENSSLHVALTTHNAEGEADWVEAELSTWHEDRCDRDSMIGTEFSTRDFLRTAQLVAYRDLEKEAGEDPCAEDDELVLSVEFQGDDPETVGQPFEITIYEEPEAANQEDLPEATERAETEWTDMGRDPQGAVEVYGGNSFNNAPILEPGTTYDGDILPGEALVFRVPVEWGETLQAEAYFPEPDEELSENLSGSGISSGLTVMSPMRGIIDSDFNSVWRNMSTELQVQSHEVRWNNRGSNQSDVEYTHHAGYQYVVLVADHHDDGDSFTVPYRLTVATFGEASEGAPEYPEGMEDSSPAVIYERDDEDSDEDETSPEGDDEDRNEQDSDGDEDSRDEQDDEDDVVEPRA</sequence>
<feature type="compositionally biased region" description="Low complexity" evidence="1">
    <location>
        <begin position="46"/>
        <end position="70"/>
    </location>
</feature>
<evidence type="ECO:0000256" key="2">
    <source>
        <dbReference type="SAM" id="SignalP"/>
    </source>
</evidence>
<feature type="region of interest" description="Disordered" evidence="1">
    <location>
        <begin position="1"/>
        <end position="25"/>
    </location>
</feature>
<dbReference type="Gene3D" id="3.40.50.410">
    <property type="entry name" value="von Willebrand factor, type A domain"/>
    <property type="match status" value="1"/>
</dbReference>
<accession>A0ABU1FPZ8</accession>
<dbReference type="SUPFAM" id="SSF53300">
    <property type="entry name" value="vWA-like"/>
    <property type="match status" value="1"/>
</dbReference>
<dbReference type="Pfam" id="PF13519">
    <property type="entry name" value="VWA_2"/>
    <property type="match status" value="1"/>
</dbReference>
<proteinExistence type="predicted"/>
<feature type="region of interest" description="Disordered" evidence="1">
    <location>
        <begin position="623"/>
        <end position="689"/>
    </location>
</feature>
<evidence type="ECO:0000259" key="3">
    <source>
        <dbReference type="PROSITE" id="PS50234"/>
    </source>
</evidence>
<dbReference type="Proteomes" id="UP001260872">
    <property type="component" value="Unassembled WGS sequence"/>
</dbReference>
<evidence type="ECO:0000256" key="1">
    <source>
        <dbReference type="SAM" id="MobiDB-lite"/>
    </source>
</evidence>
<organism evidence="4 5">
    <name type="scientific">Nesterenkonia flava</name>
    <dbReference type="NCBI Taxonomy" id="469799"/>
    <lineage>
        <taxon>Bacteria</taxon>
        <taxon>Bacillati</taxon>
        <taxon>Actinomycetota</taxon>
        <taxon>Actinomycetes</taxon>
        <taxon>Micrococcales</taxon>
        <taxon>Micrococcaceae</taxon>
        <taxon>Nesterenkonia</taxon>
    </lineage>
</organism>
<keyword evidence="2" id="KW-0732">Signal</keyword>
<dbReference type="PROSITE" id="PS50234">
    <property type="entry name" value="VWFA"/>
    <property type="match status" value="1"/>
</dbReference>
<evidence type="ECO:0000313" key="4">
    <source>
        <dbReference type="EMBL" id="MDR5710728.1"/>
    </source>
</evidence>
<feature type="region of interest" description="Disordered" evidence="1">
    <location>
        <begin position="46"/>
        <end position="97"/>
    </location>
</feature>
<evidence type="ECO:0000313" key="5">
    <source>
        <dbReference type="Proteomes" id="UP001260872"/>
    </source>
</evidence>